<comment type="subcellular location">
    <subcellularLocation>
        <location evidence="1 13">Cytoplasm</location>
    </subcellularLocation>
</comment>
<dbReference type="EMBL" id="FNXT01001205">
    <property type="protein sequence ID" value="SZX74085.1"/>
    <property type="molecule type" value="Genomic_DNA"/>
</dbReference>
<comment type="function">
    <text evidence="12">Cysteine protease that plays a key role in autophagy by mediating both proteolytic activation and delipidation of ATG8 family proteins. The protease activity is required for proteolytic activation of ATG8 family proteins: cleaves the C-terminal amino acid of ATG8 proteins to reveal a C-terminal glycine. Exposure of the glycine at the C-terminus is essential for ATG8 proteins conjugation to phosphatidylethanolamine (PE) and insertion to membranes, which is necessary for autophagy. In addition to the protease activity, also mediates delipidation of PE-conjugated ATG8 proteins.</text>
</comment>
<dbReference type="GO" id="GO:0035973">
    <property type="term" value="P:aggrephagy"/>
    <property type="evidence" value="ECO:0007669"/>
    <property type="project" value="TreeGrafter"/>
</dbReference>
<dbReference type="GO" id="GO:0000423">
    <property type="term" value="P:mitophagy"/>
    <property type="evidence" value="ECO:0007669"/>
    <property type="project" value="TreeGrafter"/>
</dbReference>
<feature type="region of interest" description="Disordered" evidence="14">
    <location>
        <begin position="120"/>
        <end position="154"/>
    </location>
</feature>
<reference evidence="17 18" key="1">
    <citation type="submission" date="2016-10" db="EMBL/GenBank/DDBJ databases">
        <authorList>
            <person name="Cai Z."/>
        </authorList>
    </citation>
    <scope>NUCLEOTIDE SEQUENCE [LARGE SCALE GENOMIC DNA]</scope>
</reference>
<feature type="domain" description="Peptidase C54 catalytic" evidence="15">
    <location>
        <begin position="52"/>
        <end position="407"/>
    </location>
</feature>
<dbReference type="GO" id="GO:0016485">
    <property type="term" value="P:protein processing"/>
    <property type="evidence" value="ECO:0007669"/>
    <property type="project" value="TreeGrafter"/>
</dbReference>
<protein>
    <recommendedName>
        <fullName evidence="13">Cysteine protease</fullName>
        <ecNumber evidence="13">3.4.22.-</ecNumber>
    </recommendedName>
</protein>
<accession>A0A383WNM6</accession>
<evidence type="ECO:0000313" key="17">
    <source>
        <dbReference type="EMBL" id="SZX78774.1"/>
    </source>
</evidence>
<dbReference type="GO" id="GO:0000045">
    <property type="term" value="P:autophagosome assembly"/>
    <property type="evidence" value="ECO:0007669"/>
    <property type="project" value="TreeGrafter"/>
</dbReference>
<proteinExistence type="inferred from homology"/>
<keyword evidence="5 13" id="KW-0645">Protease</keyword>
<comment type="similarity">
    <text evidence="2 13">Belongs to the peptidase C54 family.</text>
</comment>
<evidence type="ECO:0000256" key="9">
    <source>
        <dbReference type="ARBA" id="ARBA00023006"/>
    </source>
</evidence>
<feature type="compositionally biased region" description="Low complexity" evidence="14">
    <location>
        <begin position="120"/>
        <end position="152"/>
    </location>
</feature>
<comment type="catalytic activity">
    <reaction evidence="10">
        <text>[protein]-C-terminal L-amino acid-glycyl-phosphatidylethanolamide + H2O = [protein]-C-terminal L-amino acid-glycine + a 1,2-diacyl-sn-glycero-3-phosphoethanolamine</text>
        <dbReference type="Rhea" id="RHEA:67548"/>
        <dbReference type="Rhea" id="RHEA-COMP:17323"/>
        <dbReference type="Rhea" id="RHEA-COMP:17324"/>
        <dbReference type="ChEBI" id="CHEBI:15377"/>
        <dbReference type="ChEBI" id="CHEBI:64612"/>
        <dbReference type="ChEBI" id="CHEBI:172940"/>
        <dbReference type="ChEBI" id="CHEBI:172941"/>
    </reaction>
    <physiologicalReaction direction="left-to-right" evidence="10">
        <dbReference type="Rhea" id="RHEA:67549"/>
    </physiologicalReaction>
</comment>
<feature type="compositionally biased region" description="Low complexity" evidence="14">
    <location>
        <begin position="264"/>
        <end position="292"/>
    </location>
</feature>
<dbReference type="PANTHER" id="PTHR22624:SF49">
    <property type="entry name" value="CYSTEINE PROTEASE"/>
    <property type="match status" value="1"/>
</dbReference>
<dbReference type="GO" id="GO:0034727">
    <property type="term" value="P:piecemeal microautophagy of the nucleus"/>
    <property type="evidence" value="ECO:0007669"/>
    <property type="project" value="TreeGrafter"/>
</dbReference>
<evidence type="ECO:0000256" key="14">
    <source>
        <dbReference type="SAM" id="MobiDB-lite"/>
    </source>
</evidence>
<evidence type="ECO:0000256" key="3">
    <source>
        <dbReference type="ARBA" id="ARBA00022448"/>
    </source>
</evidence>
<name>A0A383WNM6_TETOB</name>
<evidence type="ECO:0000256" key="11">
    <source>
        <dbReference type="ARBA" id="ARBA00038724"/>
    </source>
</evidence>
<keyword evidence="18" id="KW-1185">Reference proteome</keyword>
<evidence type="ECO:0000256" key="8">
    <source>
        <dbReference type="ARBA" id="ARBA00022927"/>
    </source>
</evidence>
<organism evidence="17 18">
    <name type="scientific">Tetradesmus obliquus</name>
    <name type="common">Green alga</name>
    <name type="synonym">Acutodesmus obliquus</name>
    <dbReference type="NCBI Taxonomy" id="3088"/>
    <lineage>
        <taxon>Eukaryota</taxon>
        <taxon>Viridiplantae</taxon>
        <taxon>Chlorophyta</taxon>
        <taxon>core chlorophytes</taxon>
        <taxon>Chlorophyceae</taxon>
        <taxon>CS clade</taxon>
        <taxon>Sphaeropleales</taxon>
        <taxon>Scenedesmaceae</taxon>
        <taxon>Tetradesmus</taxon>
    </lineage>
</organism>
<evidence type="ECO:0000256" key="5">
    <source>
        <dbReference type="ARBA" id="ARBA00022670"/>
    </source>
</evidence>
<evidence type="ECO:0000313" key="18">
    <source>
        <dbReference type="Proteomes" id="UP000256970"/>
    </source>
</evidence>
<evidence type="ECO:0000256" key="13">
    <source>
        <dbReference type="RuleBase" id="RU363115"/>
    </source>
</evidence>
<feature type="compositionally biased region" description="Basic and acidic residues" evidence="14">
    <location>
        <begin position="442"/>
        <end position="451"/>
    </location>
</feature>
<dbReference type="PANTHER" id="PTHR22624">
    <property type="entry name" value="CYSTEINE PROTEASE ATG4"/>
    <property type="match status" value="1"/>
</dbReference>
<evidence type="ECO:0000256" key="10">
    <source>
        <dbReference type="ARBA" id="ARBA00029362"/>
    </source>
</evidence>
<evidence type="ECO:0000256" key="1">
    <source>
        <dbReference type="ARBA" id="ARBA00004496"/>
    </source>
</evidence>
<keyword evidence="7" id="KW-0788">Thiol protease</keyword>
<keyword evidence="8 13" id="KW-0653">Protein transport</keyword>
<dbReference type="GO" id="GO:0005737">
    <property type="term" value="C:cytoplasm"/>
    <property type="evidence" value="ECO:0007669"/>
    <property type="project" value="UniProtKB-SubCell"/>
</dbReference>
<dbReference type="EMBL" id="FNXT01001340">
    <property type="protein sequence ID" value="SZX78774.1"/>
    <property type="molecule type" value="Genomic_DNA"/>
</dbReference>
<keyword evidence="4 13" id="KW-0963">Cytoplasm</keyword>
<gene>
    <name evidence="16" type="ORF">BQ4739_LOCUS14336</name>
    <name evidence="17" type="ORF">BQ4739_LOCUS19080</name>
</gene>
<dbReference type="Pfam" id="PF03416">
    <property type="entry name" value="Peptidase_C54"/>
    <property type="match status" value="1"/>
</dbReference>
<dbReference type="InterPro" id="IPR005078">
    <property type="entry name" value="Peptidase_C54"/>
</dbReference>
<evidence type="ECO:0000259" key="15">
    <source>
        <dbReference type="Pfam" id="PF03416"/>
    </source>
</evidence>
<evidence type="ECO:0000256" key="4">
    <source>
        <dbReference type="ARBA" id="ARBA00022490"/>
    </source>
</evidence>
<dbReference type="AlphaFoldDB" id="A0A383WNM6"/>
<dbReference type="EC" id="3.4.22.-" evidence="13"/>
<evidence type="ECO:0000256" key="2">
    <source>
        <dbReference type="ARBA" id="ARBA00010958"/>
    </source>
</evidence>
<dbReference type="Proteomes" id="UP000256970">
    <property type="component" value="Unassembled WGS sequence"/>
</dbReference>
<sequence>MSSVLGLKRLQELIQGTCSLSEEPLWLLGLWYGLHDTDTGTDSLPAEMQQLLLEDFSSKFWFTYRRDFPPLGPPVLSSDVGWGCTIRSGQMMLAEALARCWWGRTTQLYNTHSTPQAAAASLDQAAAGSSSQEESSAAAAAGQAADAETSAQRRGVVPDELPLLRLFLDQPGPSAPFSIHNICRAGAHHGVVPGQWLGPWVLCKALAAAAADYQQQQQQQQPLGLQVHVACDPGGGAPALQLDRLKQLLAGHHSSSAADDGGREAAASQAGGGSSSSAAGSSADAGQQQARQQAQQQPGLLLLVPLTLGVGRVDERYLPQLAAVLTFPQSVGIVGGRPGASLYFLGAQGSAVLYLDPHEVQEVVALPEGAASYHCSTPRLMPLTSIDPSLAIGFYCSSAGELDDLSSRLQQLASGAGGAPLMTVDTDAARQQQQSTAAWRAVAEEGQRDAGGDAAEDWELV</sequence>
<feature type="region of interest" description="Disordered" evidence="14">
    <location>
        <begin position="253"/>
        <end position="292"/>
    </location>
</feature>
<keyword evidence="3" id="KW-0813">Transport</keyword>
<keyword evidence="6 13" id="KW-0378">Hydrolase</keyword>
<dbReference type="InterPro" id="IPR046792">
    <property type="entry name" value="Peptidase_C54_cat"/>
</dbReference>
<evidence type="ECO:0000256" key="12">
    <source>
        <dbReference type="ARBA" id="ARBA00045891"/>
    </source>
</evidence>
<dbReference type="SUPFAM" id="SSF54001">
    <property type="entry name" value="Cysteine proteinases"/>
    <property type="match status" value="1"/>
</dbReference>
<dbReference type="GO" id="GO:0019786">
    <property type="term" value="F:protein-phosphatidylethanolamide deconjugating activity"/>
    <property type="evidence" value="ECO:0007669"/>
    <property type="project" value="InterPro"/>
</dbReference>
<dbReference type="GO" id="GO:0004197">
    <property type="term" value="F:cysteine-type endopeptidase activity"/>
    <property type="evidence" value="ECO:0007669"/>
    <property type="project" value="TreeGrafter"/>
</dbReference>
<dbReference type="InterPro" id="IPR038765">
    <property type="entry name" value="Papain-like_cys_pep_sf"/>
</dbReference>
<evidence type="ECO:0000256" key="7">
    <source>
        <dbReference type="ARBA" id="ARBA00022807"/>
    </source>
</evidence>
<evidence type="ECO:0000313" key="16">
    <source>
        <dbReference type="EMBL" id="SZX74085.1"/>
    </source>
</evidence>
<keyword evidence="9 13" id="KW-0072">Autophagy</keyword>
<evidence type="ECO:0000256" key="6">
    <source>
        <dbReference type="ARBA" id="ARBA00022801"/>
    </source>
</evidence>
<dbReference type="GO" id="GO:0015031">
    <property type="term" value="P:protein transport"/>
    <property type="evidence" value="ECO:0007669"/>
    <property type="project" value="UniProtKB-KW"/>
</dbReference>
<comment type="subunit">
    <text evidence="11">Interacts with ATG8.</text>
</comment>
<feature type="region of interest" description="Disordered" evidence="14">
    <location>
        <begin position="436"/>
        <end position="461"/>
    </location>
</feature>
<dbReference type="STRING" id="3088.A0A383WNM6"/>